<gene>
    <name evidence="2" type="ORF">PTSG_04840</name>
</gene>
<evidence type="ECO:0000313" key="2">
    <source>
        <dbReference type="EMBL" id="EGD73127.1"/>
    </source>
</evidence>
<dbReference type="RefSeq" id="XP_004994158.1">
    <property type="nucleotide sequence ID" value="XM_004994101.1"/>
</dbReference>
<dbReference type="InterPro" id="IPR023341">
    <property type="entry name" value="MABP"/>
</dbReference>
<evidence type="ECO:0000313" key="3">
    <source>
        <dbReference type="Proteomes" id="UP000007799"/>
    </source>
</evidence>
<evidence type="ECO:0000259" key="1">
    <source>
        <dbReference type="PROSITE" id="PS51498"/>
    </source>
</evidence>
<dbReference type="InParanoid" id="F2U9V0"/>
<dbReference type="KEGG" id="sre:PTSG_04840"/>
<keyword evidence="3" id="KW-1185">Reference proteome</keyword>
<proteinExistence type="predicted"/>
<dbReference type="Proteomes" id="UP000007799">
    <property type="component" value="Unassembled WGS sequence"/>
</dbReference>
<dbReference type="GO" id="GO:0000813">
    <property type="term" value="C:ESCRT I complex"/>
    <property type="evidence" value="ECO:0007669"/>
    <property type="project" value="InterPro"/>
</dbReference>
<dbReference type="EMBL" id="GL832965">
    <property type="protein sequence ID" value="EGD73127.1"/>
    <property type="molecule type" value="Genomic_DNA"/>
</dbReference>
<dbReference type="AlphaFoldDB" id="F2U9V0"/>
<feature type="domain" description="MABP" evidence="1">
    <location>
        <begin position="1"/>
        <end position="145"/>
    </location>
</feature>
<organism evidence="3">
    <name type="scientific">Salpingoeca rosetta (strain ATCC 50818 / BSB-021)</name>
    <dbReference type="NCBI Taxonomy" id="946362"/>
    <lineage>
        <taxon>Eukaryota</taxon>
        <taxon>Choanoflagellata</taxon>
        <taxon>Craspedida</taxon>
        <taxon>Salpingoecidae</taxon>
        <taxon>Salpingoeca</taxon>
    </lineage>
</organism>
<accession>F2U9V0</accession>
<sequence>MYLGGVSVAYEKERTPPEWSVVPKTVNGHDADLNAGTKLPLLGGAKMYICVRPLNHQDSHYITNVTVIHEGKEAVPLGHEVVRRSVSGKDANLNAKSGGSKLYLCVKREPRYTMSTLTISGDASFVDVDQKYAYSFERELRIKAG</sequence>
<dbReference type="OrthoDB" id="6021306at2759"/>
<name>F2U9V0_SALR5</name>
<dbReference type="PROSITE" id="PS51498">
    <property type="entry name" value="MABP"/>
    <property type="match status" value="1"/>
</dbReference>
<dbReference type="InterPro" id="IPR018798">
    <property type="entry name" value="MVB12A/B"/>
</dbReference>
<reference evidence="2" key="1">
    <citation type="submission" date="2009-08" db="EMBL/GenBank/DDBJ databases">
        <title>Annotation of Salpingoeca rosetta.</title>
        <authorList>
            <consortium name="The Broad Institute Genome Sequencing Platform"/>
            <person name="Russ C."/>
            <person name="Cuomo C."/>
            <person name="Burger G."/>
            <person name="Gray M.W."/>
            <person name="Holland P.W.H."/>
            <person name="King N."/>
            <person name="Lang F.B.F."/>
            <person name="Roger A.J."/>
            <person name="Ruiz-Trillo I."/>
            <person name="Young S.K."/>
            <person name="Zeng Q."/>
            <person name="Gargeya S."/>
            <person name="Alvarado L."/>
            <person name="Berlin A."/>
            <person name="Chapman S.B."/>
            <person name="Chen Z."/>
            <person name="Freedman E."/>
            <person name="Gellesch M."/>
            <person name="Goldberg J."/>
            <person name="Griggs A."/>
            <person name="Gujja S."/>
            <person name="Heilman E."/>
            <person name="Heiman D."/>
            <person name="Howarth C."/>
            <person name="Mehta T."/>
            <person name="Neiman D."/>
            <person name="Pearson M."/>
            <person name="Roberts A."/>
            <person name="Saif S."/>
            <person name="Shea T."/>
            <person name="Shenoy N."/>
            <person name="Sisk P."/>
            <person name="Stolte C."/>
            <person name="Sykes S."/>
            <person name="White J."/>
            <person name="Yandava C."/>
            <person name="Haas B."/>
            <person name="Nusbaum C."/>
            <person name="Birren B."/>
        </authorList>
    </citation>
    <scope>NUCLEOTIDE SEQUENCE [LARGE SCALE GENOMIC DNA]</scope>
    <source>
        <strain evidence="2">ATCC 50818</strain>
    </source>
</reference>
<dbReference type="Gene3D" id="2.100.10.50">
    <property type="match status" value="1"/>
</dbReference>
<protein>
    <recommendedName>
        <fullName evidence="1">MABP domain-containing protein</fullName>
    </recommendedName>
</protein>
<dbReference type="GeneID" id="16074738"/>
<dbReference type="Pfam" id="PF10240">
    <property type="entry name" value="DUF2464"/>
    <property type="match status" value="1"/>
</dbReference>